<dbReference type="EMBL" id="LSRX01000038">
    <property type="protein sequence ID" value="OLQ12798.1"/>
    <property type="molecule type" value="Genomic_DNA"/>
</dbReference>
<dbReference type="OrthoDB" id="414664at2759"/>
<dbReference type="Proteomes" id="UP000186817">
    <property type="component" value="Unassembled WGS sequence"/>
</dbReference>
<dbReference type="AlphaFoldDB" id="A0A1Q9EZD5"/>
<evidence type="ECO:0000256" key="1">
    <source>
        <dbReference type="SAM" id="SignalP"/>
    </source>
</evidence>
<comment type="caution">
    <text evidence="2">The sequence shown here is derived from an EMBL/GenBank/DDBJ whole genome shotgun (WGS) entry which is preliminary data.</text>
</comment>
<proteinExistence type="predicted"/>
<protein>
    <submittedName>
        <fullName evidence="2">Uncharacterized protein</fullName>
    </submittedName>
</protein>
<name>A0A1Q9EZD5_SYMMI</name>
<reference evidence="2 3" key="1">
    <citation type="submission" date="2016-02" db="EMBL/GenBank/DDBJ databases">
        <title>Genome analysis of coral dinoflagellate symbionts highlights evolutionary adaptations to a symbiotic lifestyle.</title>
        <authorList>
            <person name="Aranda M."/>
            <person name="Li Y."/>
            <person name="Liew Y.J."/>
            <person name="Baumgarten S."/>
            <person name="Simakov O."/>
            <person name="Wilson M."/>
            <person name="Piel J."/>
            <person name="Ashoor H."/>
            <person name="Bougouffa S."/>
            <person name="Bajic V.B."/>
            <person name="Ryu T."/>
            <person name="Ravasi T."/>
            <person name="Bayer T."/>
            <person name="Micklem G."/>
            <person name="Kim H."/>
            <person name="Bhak J."/>
            <person name="Lajeunesse T.C."/>
            <person name="Voolstra C.R."/>
        </authorList>
    </citation>
    <scope>NUCLEOTIDE SEQUENCE [LARGE SCALE GENOMIC DNA]</scope>
    <source>
        <strain evidence="2 3">CCMP2467</strain>
    </source>
</reference>
<feature type="chain" id="PRO_5012096179" evidence="1">
    <location>
        <begin position="23"/>
        <end position="344"/>
    </location>
</feature>
<gene>
    <name evidence="2" type="ORF">AK812_SmicGene3277</name>
</gene>
<sequence>MVTMMMMMVMMMMMMNVTKKIAKLLMEVMTVMIGNYWFELHSQQTTHATPEGREVSSDWFSWNEDIRSDAPDVGMEPCMRNSEADWTTSEASGAVWPLVTDQQRSSTQKRLDAAITTRAIYESPTEDVANASSIIQNSTAADLSFPDLDLDYDELGGTLSWSDPVMTSEIEQYMVYLAGDEVGNDRALYANLSFGTTNLSVYTTSSLIEQTTPAELLLFDVNGTVDAPFFVGQDLNLDNLEGSLQWTPQASSAQPQNIQDYIIYLATSSSGDTRSQVGAAVPVGTNLLFGQKGVYVRQTEKLRINLLFAPVVIRSAETLKAAVCVIASHDMTLTCPDLPKSALT</sequence>
<evidence type="ECO:0000313" key="3">
    <source>
        <dbReference type="Proteomes" id="UP000186817"/>
    </source>
</evidence>
<evidence type="ECO:0000313" key="2">
    <source>
        <dbReference type="EMBL" id="OLQ12798.1"/>
    </source>
</evidence>
<keyword evidence="1" id="KW-0732">Signal</keyword>
<feature type="signal peptide" evidence="1">
    <location>
        <begin position="1"/>
        <end position="22"/>
    </location>
</feature>
<keyword evidence="3" id="KW-1185">Reference proteome</keyword>
<organism evidence="2 3">
    <name type="scientific">Symbiodinium microadriaticum</name>
    <name type="common">Dinoflagellate</name>
    <name type="synonym">Zooxanthella microadriatica</name>
    <dbReference type="NCBI Taxonomy" id="2951"/>
    <lineage>
        <taxon>Eukaryota</taxon>
        <taxon>Sar</taxon>
        <taxon>Alveolata</taxon>
        <taxon>Dinophyceae</taxon>
        <taxon>Suessiales</taxon>
        <taxon>Symbiodiniaceae</taxon>
        <taxon>Symbiodinium</taxon>
    </lineage>
</organism>
<accession>A0A1Q9EZD5</accession>